<reference evidence="1 2" key="1">
    <citation type="submission" date="2019-06" db="EMBL/GenBank/DDBJ databases">
        <title>Saccharibacillus brassicae sp. nov., an endophytic bacterium isolated from Chinese cabbage seeds (Brassica pekinensis).</title>
        <authorList>
            <person name="Jiang L."/>
            <person name="Lee J."/>
            <person name="Kim S.W."/>
        </authorList>
    </citation>
    <scope>NUCLEOTIDE SEQUENCE [LARGE SCALE GENOMIC DNA]</scope>
    <source>
        <strain evidence="2">KCTC 43072 / ATSA2</strain>
    </source>
</reference>
<gene>
    <name evidence="1" type="ORF">FFV09_03170</name>
</gene>
<dbReference type="Pfam" id="PF13646">
    <property type="entry name" value="HEAT_2"/>
    <property type="match status" value="1"/>
</dbReference>
<keyword evidence="2" id="KW-1185">Reference proteome</keyword>
<dbReference type="AlphaFoldDB" id="A0A4Y6UQP2"/>
<evidence type="ECO:0000313" key="1">
    <source>
        <dbReference type="EMBL" id="QDH19952.1"/>
    </source>
</evidence>
<dbReference type="Gene3D" id="1.25.10.10">
    <property type="entry name" value="Leucine-rich Repeat Variant"/>
    <property type="match status" value="1"/>
</dbReference>
<protein>
    <recommendedName>
        <fullName evidence="3">HEAT repeat domain-containing protein</fullName>
    </recommendedName>
</protein>
<dbReference type="EMBL" id="CP041217">
    <property type="protein sequence ID" value="QDH19952.1"/>
    <property type="molecule type" value="Genomic_DNA"/>
</dbReference>
<dbReference type="Proteomes" id="UP000316968">
    <property type="component" value="Chromosome"/>
</dbReference>
<evidence type="ECO:0000313" key="2">
    <source>
        <dbReference type="Proteomes" id="UP000316968"/>
    </source>
</evidence>
<evidence type="ECO:0008006" key="3">
    <source>
        <dbReference type="Google" id="ProtNLM"/>
    </source>
</evidence>
<dbReference type="OrthoDB" id="2543069at2"/>
<proteinExistence type="predicted"/>
<organism evidence="1 2">
    <name type="scientific">Saccharibacillus brassicae</name>
    <dbReference type="NCBI Taxonomy" id="2583377"/>
    <lineage>
        <taxon>Bacteria</taxon>
        <taxon>Bacillati</taxon>
        <taxon>Bacillota</taxon>
        <taxon>Bacilli</taxon>
        <taxon>Bacillales</taxon>
        <taxon>Paenibacillaceae</taxon>
        <taxon>Saccharibacillus</taxon>
    </lineage>
</organism>
<dbReference type="KEGG" id="saca:FFV09_03170"/>
<dbReference type="SUPFAM" id="SSF48371">
    <property type="entry name" value="ARM repeat"/>
    <property type="match status" value="1"/>
</dbReference>
<dbReference type="InterPro" id="IPR011989">
    <property type="entry name" value="ARM-like"/>
</dbReference>
<dbReference type="InterPro" id="IPR016024">
    <property type="entry name" value="ARM-type_fold"/>
</dbReference>
<dbReference type="RefSeq" id="WP_141446338.1">
    <property type="nucleotide sequence ID" value="NZ_CP041217.1"/>
</dbReference>
<name>A0A4Y6UQP2_SACBS</name>
<sequence length="358" mass="40670">MFTPEQVKPFITHADPLVSNAAIRFLAETYKYPQDISALVLEKLVAAPRKEDVYLHRAAAFPQTKITVQAMLHLLKANLVTGNARIFLSRMLLGSSPELLKPHLAAIRELDEDWQGEAAERVRVSELTDEWVRRLFNEETQKNSGLDYGEIDYDTLDLLLGEMIEREMLQPRETMDELQEQYTKDPASVRTVYLMQAAGKLKIAYALPLFYDALKSDNDLVAEQAADALVRVGSEEVVEKLVQMYAEEKDGFLLLGIVDILSRILLPSAEEALIALLEKEDHFTRIAKLADGLCRLGSEQALPVVQELVKIGYDKDYVELKESVYACCVMMGRLLPELDEWRREIAAEDEERAKKLQR</sequence>
<accession>A0A4Y6UQP2</accession>